<accession>A0AAN9CKU9</accession>
<evidence type="ECO:0000256" key="1">
    <source>
        <dbReference type="SAM" id="Coils"/>
    </source>
</evidence>
<dbReference type="PANTHER" id="PTHR40710">
    <property type="entry name" value="RIKEN CDNA E230025N22 GENE"/>
    <property type="match status" value="1"/>
</dbReference>
<protein>
    <submittedName>
        <fullName evidence="2">Uncharacterized protein</fullName>
    </submittedName>
</protein>
<dbReference type="EMBL" id="JAYKXH010000016">
    <property type="protein sequence ID" value="KAK7140940.1"/>
    <property type="molecule type" value="Genomic_DNA"/>
</dbReference>
<keyword evidence="1" id="KW-0175">Coiled coil</keyword>
<dbReference type="Proteomes" id="UP001364617">
    <property type="component" value="Unassembled WGS sequence"/>
</dbReference>
<sequence>MDTSGADGGRAEEVCETADSKTDLQELLRQEMEMHITEGRTSIQRNQERMNRIRQLKEEIRLQETHREPHQSHATSMGVHEKLLERRTRLRETHERLIEDELMKMERELQEEQVSGVEGEMSYLRRERHVLVLQIEALRRENQQAYVDLEDQKQQHQQEVHELREESLQVFRAFREVLEEQRRMSESRYRALLIDTIQDAVHLSSQNLQLQEEIQQLRKTQTHTDSHRDNMPNKIL</sequence>
<reference evidence="2 3" key="1">
    <citation type="submission" date="2024-02" db="EMBL/GenBank/DDBJ databases">
        <title>Chromosome-level genome assembly of the Eurasian Minnow (Phoxinus phoxinus).</title>
        <authorList>
            <person name="Oriowo T.O."/>
            <person name="Martin S."/>
            <person name="Stange M."/>
            <person name="Chrysostomakis Y."/>
            <person name="Brown T."/>
            <person name="Winkler S."/>
            <person name="Kukowka S."/>
            <person name="Myers E.W."/>
            <person name="Bohne A."/>
        </authorList>
    </citation>
    <scope>NUCLEOTIDE SEQUENCE [LARGE SCALE GENOMIC DNA]</scope>
    <source>
        <strain evidence="2">ZFMK-TIS-60720</strain>
        <tissue evidence="2">Whole Organism</tissue>
    </source>
</reference>
<name>A0AAN9CKU9_9TELE</name>
<dbReference type="PANTHER" id="PTHR40710:SF1">
    <property type="entry name" value="RIKEN CDNA E230025N22 GENE"/>
    <property type="match status" value="1"/>
</dbReference>
<keyword evidence="3" id="KW-1185">Reference proteome</keyword>
<comment type="caution">
    <text evidence="2">The sequence shown here is derived from an EMBL/GenBank/DDBJ whole genome shotgun (WGS) entry which is preliminary data.</text>
</comment>
<evidence type="ECO:0000313" key="3">
    <source>
        <dbReference type="Proteomes" id="UP001364617"/>
    </source>
</evidence>
<feature type="coiled-coil region" evidence="1">
    <location>
        <begin position="43"/>
        <end position="166"/>
    </location>
</feature>
<dbReference type="AlphaFoldDB" id="A0AAN9CKU9"/>
<evidence type="ECO:0000313" key="2">
    <source>
        <dbReference type="EMBL" id="KAK7140940.1"/>
    </source>
</evidence>
<organism evidence="2 3">
    <name type="scientific">Phoxinus phoxinus</name>
    <name type="common">Eurasian minnow</name>
    <dbReference type="NCBI Taxonomy" id="58324"/>
    <lineage>
        <taxon>Eukaryota</taxon>
        <taxon>Metazoa</taxon>
        <taxon>Chordata</taxon>
        <taxon>Craniata</taxon>
        <taxon>Vertebrata</taxon>
        <taxon>Euteleostomi</taxon>
        <taxon>Actinopterygii</taxon>
        <taxon>Neopterygii</taxon>
        <taxon>Teleostei</taxon>
        <taxon>Ostariophysi</taxon>
        <taxon>Cypriniformes</taxon>
        <taxon>Leuciscidae</taxon>
        <taxon>Phoxininae</taxon>
        <taxon>Phoxinus</taxon>
    </lineage>
</organism>
<proteinExistence type="predicted"/>
<gene>
    <name evidence="2" type="ORF">R3I93_015172</name>
</gene>